<dbReference type="Proteomes" id="UP000289821">
    <property type="component" value="Unassembled WGS sequence"/>
</dbReference>
<dbReference type="Gene3D" id="1.25.40.390">
    <property type="match status" value="1"/>
</dbReference>
<dbReference type="AlphaFoldDB" id="A0A4Q0NPD5"/>
<dbReference type="EMBL" id="QOVI01000008">
    <property type="protein sequence ID" value="RXG12010.1"/>
    <property type="molecule type" value="Genomic_DNA"/>
</dbReference>
<name>A0A4Q0NPD5_9FLAO</name>
<evidence type="ECO:0000256" key="2">
    <source>
        <dbReference type="ARBA" id="ARBA00006275"/>
    </source>
</evidence>
<comment type="caution">
    <text evidence="8">The sequence shown here is derived from an EMBL/GenBank/DDBJ whole genome shotgun (WGS) entry which is preliminary data.</text>
</comment>
<evidence type="ECO:0000256" key="5">
    <source>
        <dbReference type="ARBA" id="ARBA00023237"/>
    </source>
</evidence>
<keyword evidence="3" id="KW-0732">Signal</keyword>
<feature type="domain" description="SusD-like N-terminal" evidence="7">
    <location>
        <begin position="27"/>
        <end position="226"/>
    </location>
</feature>
<proteinExistence type="inferred from homology"/>
<dbReference type="GO" id="GO:0009279">
    <property type="term" value="C:cell outer membrane"/>
    <property type="evidence" value="ECO:0007669"/>
    <property type="project" value="UniProtKB-SubCell"/>
</dbReference>
<evidence type="ECO:0000259" key="6">
    <source>
        <dbReference type="Pfam" id="PF07980"/>
    </source>
</evidence>
<evidence type="ECO:0000256" key="1">
    <source>
        <dbReference type="ARBA" id="ARBA00004442"/>
    </source>
</evidence>
<evidence type="ECO:0000313" key="9">
    <source>
        <dbReference type="Proteomes" id="UP000289821"/>
    </source>
</evidence>
<feature type="domain" description="RagB/SusD" evidence="6">
    <location>
        <begin position="265"/>
        <end position="463"/>
    </location>
</feature>
<dbReference type="CDD" id="cd08977">
    <property type="entry name" value="SusD"/>
    <property type="match status" value="1"/>
</dbReference>
<dbReference type="PROSITE" id="PS51257">
    <property type="entry name" value="PROKAR_LIPOPROTEIN"/>
    <property type="match status" value="1"/>
</dbReference>
<evidence type="ECO:0000313" key="8">
    <source>
        <dbReference type="EMBL" id="RXG12010.1"/>
    </source>
</evidence>
<dbReference type="InterPro" id="IPR011990">
    <property type="entry name" value="TPR-like_helical_dom_sf"/>
</dbReference>
<accession>A0A4Q0NPD5</accession>
<evidence type="ECO:0000256" key="4">
    <source>
        <dbReference type="ARBA" id="ARBA00023136"/>
    </source>
</evidence>
<keyword evidence="4" id="KW-0472">Membrane</keyword>
<keyword evidence="5" id="KW-0998">Cell outer membrane</keyword>
<dbReference type="SUPFAM" id="SSF48452">
    <property type="entry name" value="TPR-like"/>
    <property type="match status" value="1"/>
</dbReference>
<reference evidence="8 9" key="1">
    <citation type="submission" date="2018-07" db="EMBL/GenBank/DDBJ databases">
        <title>Leeuwenhoekiella genomics.</title>
        <authorList>
            <person name="Tahon G."/>
            <person name="Willems A."/>
        </authorList>
    </citation>
    <scope>NUCLEOTIDE SEQUENCE [LARGE SCALE GENOMIC DNA]</scope>
    <source>
        <strain evidence="8 9">R-50232</strain>
    </source>
</reference>
<dbReference type="InterPro" id="IPR012944">
    <property type="entry name" value="SusD_RagB_dom"/>
</dbReference>
<evidence type="ECO:0000259" key="7">
    <source>
        <dbReference type="Pfam" id="PF14322"/>
    </source>
</evidence>
<organism evidence="8 9">
    <name type="scientific">Leeuwenhoekiella aestuarii</name>
    <dbReference type="NCBI Taxonomy" id="2249426"/>
    <lineage>
        <taxon>Bacteria</taxon>
        <taxon>Pseudomonadati</taxon>
        <taxon>Bacteroidota</taxon>
        <taxon>Flavobacteriia</taxon>
        <taxon>Flavobacteriales</taxon>
        <taxon>Flavobacteriaceae</taxon>
        <taxon>Leeuwenhoekiella</taxon>
    </lineage>
</organism>
<dbReference type="OrthoDB" id="5694214at2"/>
<gene>
    <name evidence="8" type="ORF">DSM04_108107</name>
</gene>
<protein>
    <submittedName>
        <fullName evidence="8">Putative outer membrane starch-binding protein</fullName>
    </submittedName>
</protein>
<keyword evidence="9" id="KW-1185">Reference proteome</keyword>
<dbReference type="Pfam" id="PF07980">
    <property type="entry name" value="SusD_RagB"/>
    <property type="match status" value="1"/>
</dbReference>
<evidence type="ECO:0000256" key="3">
    <source>
        <dbReference type="ARBA" id="ARBA00022729"/>
    </source>
</evidence>
<dbReference type="Pfam" id="PF14322">
    <property type="entry name" value="SusD-like_3"/>
    <property type="match status" value="1"/>
</dbReference>
<sequence length="499" mass="56956">MKNYKIFSLFALIFVVTQSCDNSDLELVNPNALIPETYFANEEQIKSAVNASYAQNQVNALYGRLLFYMYDNMGQDNSPNPQQEANKVTYNNFTFDSSNNEIAEYWNSCFRGINKANFVISNIDRINAIQESELAQDIKNKYIAEARFLRGHYYFLLVTRFGGVPLYESLRDESESTIGLPRSTEDQVYDLIIDDFRFAADNLFLRDQEVTGRATKGAALAYLGKALLYQEQYAEAYDAFDAITGYDLEQSYFDNFKEETEHGIESLFEIEFDRALGTSTKWDSNVNGEGFNESTFRGQDYGVLDWFNVYPSQDLLDEYEEGDIRSAENFYFVGDTYADGNGGGVIEESDLSTTAGIRPAGWRKYQNYYRRNAEEQESSINFKVIRYADVLLMKAEAANETSRTPEAIDLINRVRDRAGLDDIQDNLSQTQVFDAIVHERKVELAGEQVRFNDIVRWGISNTELAGTGFQQGKHELWPIPDREISSNESITQADQNSGY</sequence>
<comment type="similarity">
    <text evidence="2">Belongs to the SusD family.</text>
</comment>
<dbReference type="InterPro" id="IPR033985">
    <property type="entry name" value="SusD-like_N"/>
</dbReference>
<comment type="subcellular location">
    <subcellularLocation>
        <location evidence="1">Cell outer membrane</location>
    </subcellularLocation>
</comment>
<dbReference type="RefSeq" id="WP_128762660.1">
    <property type="nucleotide sequence ID" value="NZ_QOVI01000008.1"/>
</dbReference>